<reference evidence="2 3" key="1">
    <citation type="submission" date="2021-06" db="EMBL/GenBank/DDBJ databases">
        <title>Genome-based taxonomic framework of Microbacterium strains isolated from marine environment, the description of four new species and reclassification of four preexisting species.</title>
        <authorList>
            <person name="Lee S.D."/>
            <person name="Kim S.-M."/>
            <person name="Byeon Y.-S."/>
            <person name="Yang H.L."/>
            <person name="Kim I.S."/>
        </authorList>
    </citation>
    <scope>NUCLEOTIDE SEQUENCE [LARGE SCALE GENOMIC DNA]</scope>
    <source>
        <strain evidence="2 3">SSW1-36</strain>
    </source>
</reference>
<sequence>MNPSRRRLALRLIVTVGLLVLGVVIGLIFQNVWLGVLLAAIVWIGWFLGYESRRGHKAGVNDEDHGIEL</sequence>
<keyword evidence="1" id="KW-0812">Transmembrane</keyword>
<keyword evidence="1" id="KW-0472">Membrane</keyword>
<feature type="transmembrane region" description="Helical" evidence="1">
    <location>
        <begin position="9"/>
        <end position="27"/>
    </location>
</feature>
<evidence type="ECO:0000313" key="2">
    <source>
        <dbReference type="EMBL" id="UPL14830.1"/>
    </source>
</evidence>
<accession>A0ABY4IRD6</accession>
<gene>
    <name evidence="2" type="ORF">KV396_10210</name>
</gene>
<dbReference type="EMBL" id="CP078077">
    <property type="protein sequence ID" value="UPL14830.1"/>
    <property type="molecule type" value="Genomic_DNA"/>
</dbReference>
<evidence type="ECO:0000313" key="3">
    <source>
        <dbReference type="Proteomes" id="UP000831963"/>
    </source>
</evidence>
<organism evidence="2 3">
    <name type="scientific">Microbacterium galbinum</name>
    <dbReference type="NCBI Taxonomy" id="2851646"/>
    <lineage>
        <taxon>Bacteria</taxon>
        <taxon>Bacillati</taxon>
        <taxon>Actinomycetota</taxon>
        <taxon>Actinomycetes</taxon>
        <taxon>Micrococcales</taxon>
        <taxon>Microbacteriaceae</taxon>
        <taxon>Microbacterium</taxon>
    </lineage>
</organism>
<keyword evidence="1" id="KW-1133">Transmembrane helix</keyword>
<dbReference type="Proteomes" id="UP000831963">
    <property type="component" value="Chromosome"/>
</dbReference>
<protein>
    <submittedName>
        <fullName evidence="2">Uncharacterized protein</fullName>
    </submittedName>
</protein>
<dbReference type="RefSeq" id="WP_247955657.1">
    <property type="nucleotide sequence ID" value="NZ_CP078077.1"/>
</dbReference>
<proteinExistence type="predicted"/>
<keyword evidence="3" id="KW-1185">Reference proteome</keyword>
<evidence type="ECO:0000256" key="1">
    <source>
        <dbReference type="SAM" id="Phobius"/>
    </source>
</evidence>
<feature type="transmembrane region" description="Helical" evidence="1">
    <location>
        <begin position="33"/>
        <end position="50"/>
    </location>
</feature>
<name>A0ABY4IRD6_9MICO</name>